<accession>A0A9P1CRY3</accession>
<feature type="domain" description="CCHC-type" evidence="5">
    <location>
        <begin position="331"/>
        <end position="345"/>
    </location>
</feature>
<feature type="transmembrane region" description="Helical" evidence="4">
    <location>
        <begin position="3133"/>
        <end position="3152"/>
    </location>
</feature>
<dbReference type="InterPro" id="IPR051553">
    <property type="entry name" value="Ran_GTPase-activating"/>
</dbReference>
<feature type="compositionally biased region" description="Polar residues" evidence="3">
    <location>
        <begin position="1387"/>
        <end position="1400"/>
    </location>
</feature>
<feature type="compositionally biased region" description="Basic and acidic residues" evidence="3">
    <location>
        <begin position="1977"/>
        <end position="1988"/>
    </location>
</feature>
<dbReference type="GO" id="GO:0015074">
    <property type="term" value="P:DNA integration"/>
    <property type="evidence" value="ECO:0007669"/>
    <property type="project" value="InterPro"/>
</dbReference>
<dbReference type="SUPFAM" id="SSF50985">
    <property type="entry name" value="RCC1/BLIP-II"/>
    <property type="match status" value="1"/>
</dbReference>
<dbReference type="InterPro" id="IPR036397">
    <property type="entry name" value="RNaseH_sf"/>
</dbReference>
<feature type="compositionally biased region" description="Polar residues" evidence="3">
    <location>
        <begin position="759"/>
        <end position="778"/>
    </location>
</feature>
<evidence type="ECO:0000256" key="3">
    <source>
        <dbReference type="SAM" id="MobiDB-lite"/>
    </source>
</evidence>
<gene>
    <name evidence="7" type="ORF">C1SCF055_LOCUS22689</name>
</gene>
<evidence type="ECO:0000259" key="5">
    <source>
        <dbReference type="PROSITE" id="PS50158"/>
    </source>
</evidence>
<keyword evidence="4" id="KW-0812">Transmembrane</keyword>
<keyword evidence="1" id="KW-0863">Zinc-finger</keyword>
<dbReference type="EMBL" id="CAMXCT030002172">
    <property type="protein sequence ID" value="CAL4783505.1"/>
    <property type="molecule type" value="Genomic_DNA"/>
</dbReference>
<dbReference type="InterPro" id="IPR001584">
    <property type="entry name" value="Integrase_cat-core"/>
</dbReference>
<keyword evidence="4" id="KW-1133">Transmembrane helix</keyword>
<evidence type="ECO:0000256" key="4">
    <source>
        <dbReference type="SAM" id="Phobius"/>
    </source>
</evidence>
<dbReference type="InterPro" id="IPR012337">
    <property type="entry name" value="RNaseH-like_sf"/>
</dbReference>
<feature type="region of interest" description="Disordered" evidence="3">
    <location>
        <begin position="1976"/>
        <end position="2016"/>
    </location>
</feature>
<dbReference type="InterPro" id="IPR036875">
    <property type="entry name" value="Znf_CCHC_sf"/>
</dbReference>
<comment type="caution">
    <text evidence="7">The sequence shown here is derived from an EMBL/GenBank/DDBJ whole genome shotgun (WGS) entry which is preliminary data.</text>
</comment>
<dbReference type="GO" id="GO:0003676">
    <property type="term" value="F:nucleic acid binding"/>
    <property type="evidence" value="ECO:0007669"/>
    <property type="project" value="InterPro"/>
</dbReference>
<evidence type="ECO:0000256" key="2">
    <source>
        <dbReference type="SAM" id="Coils"/>
    </source>
</evidence>
<dbReference type="Gene3D" id="4.10.60.10">
    <property type="entry name" value="Zinc finger, CCHC-type"/>
    <property type="match status" value="1"/>
</dbReference>
<feature type="transmembrane region" description="Helical" evidence="4">
    <location>
        <begin position="3085"/>
        <end position="3105"/>
    </location>
</feature>
<dbReference type="Gene3D" id="3.30.420.10">
    <property type="entry name" value="Ribonuclease H-like superfamily/Ribonuclease H"/>
    <property type="match status" value="1"/>
</dbReference>
<dbReference type="EMBL" id="CAMXCT020002172">
    <property type="protein sequence ID" value="CAL1149568.1"/>
    <property type="molecule type" value="Genomic_DNA"/>
</dbReference>
<dbReference type="PANTHER" id="PTHR45982">
    <property type="entry name" value="REGULATOR OF CHROMOSOME CONDENSATION"/>
    <property type="match status" value="1"/>
</dbReference>
<keyword evidence="9" id="KW-1185">Reference proteome</keyword>
<feature type="region of interest" description="Disordered" evidence="3">
    <location>
        <begin position="1"/>
        <end position="24"/>
    </location>
</feature>
<dbReference type="PROSITE" id="PS50158">
    <property type="entry name" value="ZF_CCHC"/>
    <property type="match status" value="1"/>
</dbReference>
<feature type="region of interest" description="Disordered" evidence="3">
    <location>
        <begin position="472"/>
        <end position="494"/>
    </location>
</feature>
<feature type="region of interest" description="Disordered" evidence="3">
    <location>
        <begin position="1381"/>
        <end position="1422"/>
    </location>
</feature>
<feature type="transmembrane region" description="Helical" evidence="4">
    <location>
        <begin position="2781"/>
        <end position="2800"/>
    </location>
</feature>
<feature type="transmembrane region" description="Helical" evidence="4">
    <location>
        <begin position="3243"/>
        <end position="3259"/>
    </location>
</feature>
<dbReference type="PROSITE" id="PS50994">
    <property type="entry name" value="INTEGRASE"/>
    <property type="match status" value="1"/>
</dbReference>
<dbReference type="Proteomes" id="UP001152797">
    <property type="component" value="Unassembled WGS sequence"/>
</dbReference>
<dbReference type="SMART" id="SM00343">
    <property type="entry name" value="ZnF_C2HC"/>
    <property type="match status" value="1"/>
</dbReference>
<keyword evidence="1" id="KW-0862">Zinc</keyword>
<evidence type="ECO:0000259" key="6">
    <source>
        <dbReference type="PROSITE" id="PS50994"/>
    </source>
</evidence>
<protein>
    <submittedName>
        <fullName evidence="8">Retrovirus-related Pol polyprotein from transposon RE1 (Retro element 1) (AtRE1)</fullName>
    </submittedName>
</protein>
<feature type="region of interest" description="Disordered" evidence="3">
    <location>
        <begin position="2932"/>
        <end position="2962"/>
    </location>
</feature>
<dbReference type="GO" id="GO:0008270">
    <property type="term" value="F:zinc ion binding"/>
    <property type="evidence" value="ECO:0007669"/>
    <property type="project" value="UniProtKB-KW"/>
</dbReference>
<feature type="transmembrane region" description="Helical" evidence="4">
    <location>
        <begin position="3271"/>
        <end position="3293"/>
    </location>
</feature>
<evidence type="ECO:0000313" key="8">
    <source>
        <dbReference type="EMBL" id="CAL4783505.1"/>
    </source>
</evidence>
<evidence type="ECO:0000313" key="9">
    <source>
        <dbReference type="Proteomes" id="UP001152797"/>
    </source>
</evidence>
<feature type="region of interest" description="Disordered" evidence="3">
    <location>
        <begin position="716"/>
        <end position="800"/>
    </location>
</feature>
<dbReference type="CDD" id="cd17039">
    <property type="entry name" value="Ubl_ubiquitin_like"/>
    <property type="match status" value="1"/>
</dbReference>
<organism evidence="7">
    <name type="scientific">Cladocopium goreaui</name>
    <dbReference type="NCBI Taxonomy" id="2562237"/>
    <lineage>
        <taxon>Eukaryota</taxon>
        <taxon>Sar</taxon>
        <taxon>Alveolata</taxon>
        <taxon>Dinophyceae</taxon>
        <taxon>Suessiales</taxon>
        <taxon>Symbiodiniaceae</taxon>
        <taxon>Cladocopium</taxon>
    </lineage>
</organism>
<keyword evidence="2" id="KW-0175">Coiled coil</keyword>
<dbReference type="InterPro" id="IPR001878">
    <property type="entry name" value="Znf_CCHC"/>
</dbReference>
<dbReference type="InterPro" id="IPR009091">
    <property type="entry name" value="RCC1/BLIP-II"/>
</dbReference>
<feature type="transmembrane region" description="Helical" evidence="4">
    <location>
        <begin position="3190"/>
        <end position="3223"/>
    </location>
</feature>
<dbReference type="InterPro" id="IPR029071">
    <property type="entry name" value="Ubiquitin-like_domsf"/>
</dbReference>
<dbReference type="SUPFAM" id="SSF53098">
    <property type="entry name" value="Ribonuclease H-like"/>
    <property type="match status" value="1"/>
</dbReference>
<proteinExistence type="predicted"/>
<keyword evidence="4" id="KW-0472">Membrane</keyword>
<reference evidence="7" key="1">
    <citation type="submission" date="2022-10" db="EMBL/GenBank/DDBJ databases">
        <authorList>
            <person name="Chen Y."/>
            <person name="Dougan E. K."/>
            <person name="Chan C."/>
            <person name="Rhodes N."/>
            <person name="Thang M."/>
        </authorList>
    </citation>
    <scope>NUCLEOTIDE SEQUENCE</scope>
</reference>
<name>A0A9P1CRY3_9DINO</name>
<dbReference type="SUPFAM" id="SSF54236">
    <property type="entry name" value="Ubiquitin-like"/>
    <property type="match status" value="1"/>
</dbReference>
<dbReference type="SUPFAM" id="SSF57756">
    <property type="entry name" value="Retrovirus zinc finger-like domains"/>
    <property type="match status" value="1"/>
</dbReference>
<evidence type="ECO:0000313" key="7">
    <source>
        <dbReference type="EMBL" id="CAI3996193.1"/>
    </source>
</evidence>
<dbReference type="PANTHER" id="PTHR45982:SF1">
    <property type="entry name" value="REGULATOR OF CHROMOSOME CONDENSATION"/>
    <property type="match status" value="1"/>
</dbReference>
<feature type="compositionally biased region" description="Basic and acidic residues" evidence="3">
    <location>
        <begin position="724"/>
        <end position="757"/>
    </location>
</feature>
<dbReference type="EMBL" id="CAMXCT010002172">
    <property type="protein sequence ID" value="CAI3996193.1"/>
    <property type="molecule type" value="Genomic_DNA"/>
</dbReference>
<feature type="region of interest" description="Disordered" evidence="3">
    <location>
        <begin position="3477"/>
        <end position="3502"/>
    </location>
</feature>
<feature type="compositionally biased region" description="Polar residues" evidence="3">
    <location>
        <begin position="1"/>
        <end position="10"/>
    </location>
</feature>
<feature type="region of interest" description="Disordered" evidence="3">
    <location>
        <begin position="287"/>
        <end position="311"/>
    </location>
</feature>
<dbReference type="OrthoDB" id="1111734at2759"/>
<feature type="domain" description="Integrase catalytic" evidence="6">
    <location>
        <begin position="1533"/>
        <end position="1715"/>
    </location>
</feature>
<evidence type="ECO:0000256" key="1">
    <source>
        <dbReference type="PROSITE-ProRule" id="PRU00047"/>
    </source>
</evidence>
<feature type="compositionally biased region" description="Basic and acidic residues" evidence="3">
    <location>
        <begin position="2001"/>
        <end position="2010"/>
    </location>
</feature>
<keyword evidence="1" id="KW-0479">Metal-binding</keyword>
<feature type="coiled-coil region" evidence="2">
    <location>
        <begin position="2967"/>
        <end position="3015"/>
    </location>
</feature>
<dbReference type="Gene3D" id="2.130.10.30">
    <property type="entry name" value="Regulator of chromosome condensation 1/beta-lactamase-inhibitor protein II"/>
    <property type="match status" value="2"/>
</dbReference>
<reference evidence="8 9" key="2">
    <citation type="submission" date="2024-05" db="EMBL/GenBank/DDBJ databases">
        <authorList>
            <person name="Chen Y."/>
            <person name="Shah S."/>
            <person name="Dougan E. K."/>
            <person name="Thang M."/>
            <person name="Chan C."/>
        </authorList>
    </citation>
    <scope>NUCLEOTIDE SEQUENCE [LARGE SCALE GENOMIC DNA]</scope>
</reference>
<sequence length="4125" mass="467043">MNPPTSTGTLPLQEFRRDTPPGWAPGDPGYPLRLYLEKLQLWYKTTTAEDEVVGPLIAGRLHGRAAKVAMSLRIPRPDGQLDIGPDALSRLAVDEVVDPNTGAIIQNHIASGVQYLMHALRQAFGQRDQDLATAALDKFFGLTRQGQKMSLAEYAVEFETRYDEAQDRAGLQLNNVAKFYLWFKHSGLPAKTIDDIKLQVNGDYNRFDDAKGLALRLSPNRTENDHDIFYGDYMDEELYEEDWNHDYDDEDLWWYGYGGYPEDDDWWDYDYDYDDGNYYWDDDAGWREESQEEQKPSGANETVDAENKDETQIHEDYYKGGKAKGKGGDGCFNCGSRWHMARDCPLPSNRQEHGKGKAKGYAFGRKGKGKSYGGYRPYKGFGKSKGYGKYGGKYGGKFGSGGKGYGKGKRYWYSSSSASRPKIDFSEGIPDSTTSTSTTRHFNTVTANYNNHAETFVMHTSSEEEDFKWARSTTRKAAAEPSDGHAQPPGERKHGTAFNFAVFHAGNQMDVLESYFNVRGEQRHGLLIDPGAASGLIGSDTLKQLMDNCITPFGKQHEVSMNYQKTTPVSGISGEANQTLGEISIPLQAGGYSITYTADVIGGSGSTCPALVGNPTLCRLDASIFANWFANGDGLMMVGGREKDSEEKHYRIFRLLLTDSGHYILPTDHEQTARVAKETKKEVMLFTQKVAEESAKLWNDVHDRVRHCFLNYNRPVTVLQPGGDRGDQNEDTIHSDSKKLNHQERHRPDKHHSHEPDSAQPQPDSLQPHDTTSTTQQPDLPPSHDQPSQQHDALRPEPDSVPLQQDLQRSESESAPTVRTKAVQFILDEPQQPVSQEPAILANQSPLTPKESHVHYDDIKAEITNSKASAILASTAGDDEHFPKYQEDQLPEGADVPKLTRRYKALPEEYYTKTGMAPVTPKNFNKWFNRTKGKGLRWHFWELFSGTGRLSLVMFMAGLIVGFPVDFRYGWDLSNESHQAMLCKAQAEFQPGVVHIAPDCAPWSVSSSSKDPELRLQERWAARSSLEFTQETCERQCKHSRGYNMEQPLGSALFQEDLPENPLRLQALPGHRKRQRLDQCMLGAQDEHGAPVQKATGFSSNIKWKRTALRCSGHKGKLHAHLRGTDSSGLTMTSKAAAYPRSMCQKMKLDVIDFLHNNNLLQLGRWPEHLRHFAVQHFYECVRCQLGRFCPSDIPHTMVPKECRHGRWAAGTGPKGKGKTTTPVDPLANWKERADRENYESIKIHDHSFPVLDQSQQHYLKRLLIEAVDMTLEYVREAIKNKIEYDHWIDLSTHLAIFKEIFGGHLLVRGVRVELRPSKLRDAQPVLAVESSHLRLQIRGHVKEWHIHPVEDLRECSHNQIYGAIDEDDWMITIFGTELQGVPAPSTPMTRTRSIPSQPSFKKKEDEPLAQPSVRALPDGRDDEALMQPAYEPAEPDQQPGEEEFEVQPHAALAPIRPNYNLRRVLQRLPAMVEQGENERAKRLLLGLHERLWHSPASDFTNLLRRAGMSGEVISLAKEAVKCCAICRKHIRLPNRPQLRARGAHVFNETVQMDLFYWESTWFMLLIDEATRFKKCGTIDGQESEHLMKAILELWIYHFGPPERLVLDQQVALMSHDSGAEFERLGINRCPRGTTSGHGSEQHTGTGIVERHVQLTKLTMFKLRAELQRQGLQPTEPELGQEAAMAQNLTLSYGGVTPSMAVYGTMPREFYNPDSEHVMNTEGALETDLTVFERALRIRQTSLAQAQQAVIEDRVARASRTRPHQLDVGELVAGTSEVEFYREVKNDQGWRGPALLLRLDADEGVAIIQYQGKPYLVSLRHIRAFRGIYHMEIQTPQMDDALWKLMKYVENMSEYKVYLYGWIRKRNESWVRLPKNNNEAINIIAKAETVSKGLTSRTLHGVLFGRALRSMKPPAGTIGTLITWIHGGRNYSIQEHKTDNHWRMKRISNHNKEDICTLYFFYYIMVSEEAIHPNVHPKKENTEEKPEAPEPSNPTPMEEDPQSRKREGPESRTVILSPEKKKQKIAYIKNEIEFMRHWYNATTPQLRVQLDFSEDWRLGHSLLTATARNFLLQKYDLDRKNNKTMLFTIDYKCNSEAIACLRTAKIYKVDQETSTFEDHQISAEMWPEIDLADSNEVKQFVEEKAFKPIHSLQLTDEMVVIDCKWVRKHKRYPDGSIKVKSRLCARGCFDAQKQQLTTRSTTATRLSQRLLVSQAARDEDKDVESWDIAGAFLKGFDFKRIQESLKKLGLDAPTRQVVVFPPLNVWRHLQKYSDLFKVPQQSLHQYGLLCLKPIYGLNDAPLAWQLCLHEYILDLGAARSKLDENCFLWKRPSTNMSLDNLEAMLTTHVDDLALTASSKWLNTHYNKFVQKFKKVSRQSLPFSHCGCTYRRTKDGYAIDQEDFVDKMKPAPIPSRPDDSRLEQSEVTDFRSALGALLWVTATRLDLVADVSLLQSKVTTATVKELKMANEVLVKAKDCREAALHYRRFQTPHQRLVCIHDASSANNGRHYAQEGILVLLADDHWRDQTMEHEVIHDEESVRMHGGVMHVLHAHGGKAKRISYSTSHAETLSMVNGTESTTLVMVRLSEMMHISLKPTLKELVDIQENGNPALPSDFYMDCRDLFELCTGQKVLPQHKTQRLYVLGIREGRITGRIRQTTLIPTESMTADALTKPMQSPELLQFLTTGMVTIYGVDNHPVISRILPSLQDYDEQTLMMDDEKLLDYVKENPQAVKASPATVLFGLMGVSTSSTMRMALMMGMASMANAQAVREHEVQPSSNYIGMVMYYFLIYVIVIAAILTEKYVFQLRFVRKIGLYIAHYVFKLMDMKLKVEMSDAMEVDDDGTEKEIVELQRKVADLEAEKERLLEYQYVLVNNRDTHKENSDQAHSDLAKAEEKIEDLEEEMERKRNIIDKLNKEKEARIADLKEQLRNMGNKVARRDESSGDGGAAPSSVHGDGPLGLHRIDMRSMKEALEQATSEVEDLKGENQRLKNTLEEKKESIQRMQRVYEEQQQRIRDARFPEEVRTTSGGAKYHLPSCKHLQRAGKAYFQTTGYLWSSLALFEAADLGGCRSFLKSFSDQARPLLVALLLVIYAPVLMGLVEAFRCLQLGDESTARSFFSPELPCGDLAVPYTWINLSLALLWALGVPVFLSNMLRKVRNSLPDDFEFPPDYAVTSFGYRLGCWNWEMYIFFLKALIVFSVLLGPAGRSSFLFFLAILHGVLTRAMKPFTGRSHFALVKWDHRFALFFLFNSIMVQGLRFSSNVEIVNQILATGMVLLLLLLNLLLVLLLLWDSFNCWHETYVESYEFYEWELWHNSRSRFGIGSRLVLLLLNQYKRRVRSRAYVSFDVQLGWLTICGSHGDQARCSWNWHEDGTPCLLSEAPLRLPKDVRSSTLAQRSQVQKYLQKAAERLCLIRGSPSFSVVELEFLIRASFVFARREELQRSRLTKQRTVISREESFLGLDALQLLWNSLEDEEGDKPAGRGSTFARRSSCSSHSSQQPLAESVRKRFQAPKICESFFSDPGKVLFFYSRAEFIRQVEAKKLKGADVNRMSTIPTERTPVLTVCCKLVGHIGEAYRTLCRRRRTSSFAAERSAFFRGGRGMKTHLVRGLDQVDPIIQEMFDPETFSRGLELQEFQMGLIMVEHTKDSELKALQDAFHDRWFQHRLVVEHQMRKQQGALKDQSVQADADEDMSEQLAQDFNIAAMAAGRAQGSTMTEDDAMTGLPMDIQHRVLLLSGRGVAVTAAEGVTVGDLKTVAQKRLAVGIAKLIHHDQILADATTLAEAALKDGDVLVASLRAPAILGCRQCPAFFLVRGDGRVAVWGDVSLGVPRQLRNPQQVVGGRRALAALVDGRVITWGHGQFQPPAELLGQLEEVCQLCATEDAFAALRRDGQVLCWGEGAACDGSWVYQLLGEVLMLAASSSSFLAIAQDGLSAVTWGGRRDRAQLPQLHCRAQQVVATSHSFAVLQEDGQVLCWGRTCRPNLFLVLEEVSELCASEDAFGALRKDGTVVTWRPPKTTLEPVEGLSHVTQLVASRHAFAALKRDGTVAAWGHPRFGGDAARLRNVQRLHASSGAFAALRADGSVRTWGDARCGGDATALKGQLADVRRLCRFKRRFFETEE</sequence>